<feature type="repeat" description="Pumilio" evidence="4">
    <location>
        <begin position="434"/>
        <end position="469"/>
    </location>
</feature>
<evidence type="ECO:0000313" key="7">
    <source>
        <dbReference type="Proteomes" id="UP000324897"/>
    </source>
</evidence>
<dbReference type="SUPFAM" id="SSF48371">
    <property type="entry name" value="ARM repeat"/>
    <property type="match status" value="1"/>
</dbReference>
<dbReference type="PROSITE" id="PS50303">
    <property type="entry name" value="PUM_HD"/>
    <property type="match status" value="1"/>
</dbReference>
<evidence type="ECO:0000256" key="2">
    <source>
        <dbReference type="ARBA" id="ARBA00022845"/>
    </source>
</evidence>
<keyword evidence="1" id="KW-0677">Repeat</keyword>
<dbReference type="InterPro" id="IPR033712">
    <property type="entry name" value="Pumilio_RNA-bd"/>
</dbReference>
<dbReference type="CDD" id="cd07920">
    <property type="entry name" value="Pumilio"/>
    <property type="match status" value="1"/>
</dbReference>
<dbReference type="GO" id="GO:0006417">
    <property type="term" value="P:regulation of translation"/>
    <property type="evidence" value="ECO:0007669"/>
    <property type="project" value="UniProtKB-KW"/>
</dbReference>
<comment type="function">
    <text evidence="3">Sequence-specific RNA-binding protein that regulates translation and mRNA stability by binding the 3'-UTR of target mRNAs.</text>
</comment>
<dbReference type="SMART" id="SM00025">
    <property type="entry name" value="Pumilio"/>
    <property type="match status" value="8"/>
</dbReference>
<dbReference type="InterPro" id="IPR033133">
    <property type="entry name" value="PUM-HD"/>
</dbReference>
<dbReference type="PANTHER" id="PTHR12537">
    <property type="entry name" value="RNA BINDING PROTEIN PUMILIO-RELATED"/>
    <property type="match status" value="1"/>
</dbReference>
<dbReference type="AlphaFoldDB" id="A0A5J9WNE6"/>
<dbReference type="InterPro" id="IPR011989">
    <property type="entry name" value="ARM-like"/>
</dbReference>
<dbReference type="Gramene" id="TVU50242">
    <property type="protein sequence ID" value="TVU50242"/>
    <property type="gene ID" value="EJB05_01606"/>
</dbReference>
<comment type="caution">
    <text evidence="6">The sequence shown here is derived from an EMBL/GenBank/DDBJ whole genome shotgun (WGS) entry which is preliminary data.</text>
</comment>
<evidence type="ECO:0000259" key="5">
    <source>
        <dbReference type="PROSITE" id="PS50303"/>
    </source>
</evidence>
<dbReference type="InterPro" id="IPR016024">
    <property type="entry name" value="ARM-type_fold"/>
</dbReference>
<organism evidence="6 7">
    <name type="scientific">Eragrostis curvula</name>
    <name type="common">weeping love grass</name>
    <dbReference type="NCBI Taxonomy" id="38414"/>
    <lineage>
        <taxon>Eukaryota</taxon>
        <taxon>Viridiplantae</taxon>
        <taxon>Streptophyta</taxon>
        <taxon>Embryophyta</taxon>
        <taxon>Tracheophyta</taxon>
        <taxon>Spermatophyta</taxon>
        <taxon>Magnoliopsida</taxon>
        <taxon>Liliopsida</taxon>
        <taxon>Poales</taxon>
        <taxon>Poaceae</taxon>
        <taxon>PACMAD clade</taxon>
        <taxon>Chloridoideae</taxon>
        <taxon>Eragrostideae</taxon>
        <taxon>Eragrostidinae</taxon>
        <taxon>Eragrostis</taxon>
    </lineage>
</organism>
<dbReference type="PROSITE" id="PS50302">
    <property type="entry name" value="PUM"/>
    <property type="match status" value="8"/>
</dbReference>
<feature type="repeat" description="Pumilio" evidence="4">
    <location>
        <begin position="654"/>
        <end position="689"/>
    </location>
</feature>
<feature type="repeat" description="Pumilio" evidence="4">
    <location>
        <begin position="582"/>
        <end position="617"/>
    </location>
</feature>
<feature type="repeat" description="Pumilio" evidence="4">
    <location>
        <begin position="618"/>
        <end position="653"/>
    </location>
</feature>
<dbReference type="OrthoDB" id="668540at2759"/>
<dbReference type="FunFam" id="1.25.10.10:FF:000237">
    <property type="entry name" value="Pumilio homolog 9"/>
    <property type="match status" value="1"/>
</dbReference>
<name>A0A5J9WNE6_9POAL</name>
<dbReference type="Pfam" id="PF00806">
    <property type="entry name" value="PUF"/>
    <property type="match status" value="8"/>
</dbReference>
<gene>
    <name evidence="6" type="ORF">EJB05_01606</name>
</gene>
<sequence length="758" mass="85046">MGEMQSNPDDPELRHFLGNIPGAMFANYGEQSAGSSSPEAGWVPMISGRRPSNLQAPLLDIAMVGSNQLGVGMPENANLFDARSLMSAFENMSLGFSDGASGSAANYGTVEFRDGYCPAGLVIPSANRTSNGSLQPAFAQTDFAPLPLMMNNAEHLMPPFADQNPPVYARTDGSDNAYVNSIDLPSASLFEKQQFINGWSQSYAPHQHEDSKCRGHDIHMESHPITQARYSYQQMPHVATSDVCWIDRSQCGAVNSSAKSSPSPHLTTPIVHHLGDDISDIYRNGAMGPNGNNQLNSTRVNNCPCMIYPDCSCETCEYCQIQLSEKLNHPYGLRRSPKGLLQNHILDKVKLKSTPEEILMKSEGQNSIINMKHEFALNWCADANQRTNRNGHSDHFNTQRNNLYFDQQRSQFLSSLESDWALTSAQLKYNSVDEVVEELYLLAKDQNGCRFLQKIFTEGSQDDAQKVFDGVIEHIDELMVDPFGNYLVQKLLDECNEDQKMHLVYEITKRPGRLIKVSCNMHGTRVVQKVIETIKNSDEASMVVSALSSGAITLMMDSNGSHVAHRCLQKLSPEYKAFLLSEAIEYCFELAKDRQGCCIIQKCILHANKEQKNRLLYSITSRALDLAEHQYGNYVIQYILELKVTWATDEILDKLEGRYGYLSMQKFSSNVVEKCIKEAREPKRAKIIHELMNDPKLLHILLDQYGNYVIQTALRECEDDAALQAELIDAIRPHSAALRNNMFGKRILSKTCLKNRKR</sequence>
<evidence type="ECO:0000256" key="4">
    <source>
        <dbReference type="PROSITE-ProRule" id="PRU00317"/>
    </source>
</evidence>
<feature type="repeat" description="Pumilio" evidence="4">
    <location>
        <begin position="470"/>
        <end position="506"/>
    </location>
</feature>
<reference evidence="6 7" key="1">
    <citation type="journal article" date="2019" name="Sci. Rep.">
        <title>A high-quality genome of Eragrostis curvula grass provides insights into Poaceae evolution and supports new strategies to enhance forage quality.</title>
        <authorList>
            <person name="Carballo J."/>
            <person name="Santos B.A.C.M."/>
            <person name="Zappacosta D."/>
            <person name="Garbus I."/>
            <person name="Selva J.P."/>
            <person name="Gallo C.A."/>
            <person name="Diaz A."/>
            <person name="Albertini E."/>
            <person name="Caccamo M."/>
            <person name="Echenique V."/>
        </authorList>
    </citation>
    <scope>NUCLEOTIDE SEQUENCE [LARGE SCALE GENOMIC DNA]</scope>
    <source>
        <strain evidence="7">cv. Victoria</strain>
        <tissue evidence="6">Leaf</tissue>
    </source>
</reference>
<evidence type="ECO:0000313" key="6">
    <source>
        <dbReference type="EMBL" id="TVU50242.1"/>
    </source>
</evidence>
<feature type="repeat" description="Pumilio" evidence="4">
    <location>
        <begin position="546"/>
        <end position="581"/>
    </location>
</feature>
<dbReference type="EMBL" id="RWGY01000002">
    <property type="protein sequence ID" value="TVU50242.1"/>
    <property type="molecule type" value="Genomic_DNA"/>
</dbReference>
<keyword evidence="2" id="KW-0810">Translation regulation</keyword>
<evidence type="ECO:0000256" key="1">
    <source>
        <dbReference type="ARBA" id="ARBA00022737"/>
    </source>
</evidence>
<protein>
    <recommendedName>
        <fullName evidence="5">PUM-HD domain-containing protein</fullName>
    </recommendedName>
</protein>
<accession>A0A5J9WNE6</accession>
<dbReference type="Proteomes" id="UP000324897">
    <property type="component" value="Chromosome 6"/>
</dbReference>
<evidence type="ECO:0000256" key="3">
    <source>
        <dbReference type="ARBA" id="ARBA00058490"/>
    </source>
</evidence>
<feature type="repeat" description="Pumilio" evidence="4">
    <location>
        <begin position="690"/>
        <end position="729"/>
    </location>
</feature>
<feature type="domain" description="PUM-HD" evidence="5">
    <location>
        <begin position="408"/>
        <end position="755"/>
    </location>
</feature>
<dbReference type="GO" id="GO:0005737">
    <property type="term" value="C:cytoplasm"/>
    <property type="evidence" value="ECO:0007669"/>
    <property type="project" value="TreeGrafter"/>
</dbReference>
<dbReference type="PANTHER" id="PTHR12537:SF192">
    <property type="entry name" value="OS12G0488900 PROTEIN"/>
    <property type="match status" value="1"/>
</dbReference>
<dbReference type="GO" id="GO:0003729">
    <property type="term" value="F:mRNA binding"/>
    <property type="evidence" value="ECO:0007669"/>
    <property type="project" value="TreeGrafter"/>
</dbReference>
<dbReference type="InterPro" id="IPR001313">
    <property type="entry name" value="Pumilio_RNA-bd_rpt"/>
</dbReference>
<feature type="repeat" description="Pumilio" evidence="4">
    <location>
        <begin position="509"/>
        <end position="545"/>
    </location>
</feature>
<dbReference type="Gene3D" id="1.25.10.10">
    <property type="entry name" value="Leucine-rich Repeat Variant"/>
    <property type="match status" value="1"/>
</dbReference>
<keyword evidence="7" id="KW-1185">Reference proteome</keyword>
<proteinExistence type="predicted"/>